<dbReference type="RefSeq" id="WP_382406737.1">
    <property type="nucleotide sequence ID" value="NZ_JBHSGU010000002.1"/>
</dbReference>
<proteinExistence type="predicted"/>
<comment type="caution">
    <text evidence="1">The sequence shown here is derived from an EMBL/GenBank/DDBJ whole genome shotgun (WGS) entry which is preliminary data.</text>
</comment>
<keyword evidence="2" id="KW-1185">Reference proteome</keyword>
<evidence type="ECO:0000313" key="1">
    <source>
        <dbReference type="EMBL" id="MFC4699838.1"/>
    </source>
</evidence>
<organism evidence="1 2">
    <name type="scientific">Glaciecola siphonariae</name>
    <dbReference type="NCBI Taxonomy" id="521012"/>
    <lineage>
        <taxon>Bacteria</taxon>
        <taxon>Pseudomonadati</taxon>
        <taxon>Pseudomonadota</taxon>
        <taxon>Gammaproteobacteria</taxon>
        <taxon>Alteromonadales</taxon>
        <taxon>Alteromonadaceae</taxon>
        <taxon>Glaciecola</taxon>
    </lineage>
</organism>
<reference evidence="2" key="1">
    <citation type="journal article" date="2019" name="Int. J. Syst. Evol. Microbiol.">
        <title>The Global Catalogue of Microorganisms (GCM) 10K type strain sequencing project: providing services to taxonomists for standard genome sequencing and annotation.</title>
        <authorList>
            <consortium name="The Broad Institute Genomics Platform"/>
            <consortium name="The Broad Institute Genome Sequencing Center for Infectious Disease"/>
            <person name="Wu L."/>
            <person name="Ma J."/>
        </authorList>
    </citation>
    <scope>NUCLEOTIDE SEQUENCE [LARGE SCALE GENOMIC DNA]</scope>
    <source>
        <strain evidence="2">KACC 12507</strain>
    </source>
</reference>
<name>A0ABV9LV53_9ALTE</name>
<gene>
    <name evidence="1" type="ORF">ACFO4O_06690</name>
</gene>
<protein>
    <submittedName>
        <fullName evidence="1">Uncharacterized protein</fullName>
    </submittedName>
</protein>
<dbReference type="EMBL" id="JBHSGU010000002">
    <property type="protein sequence ID" value="MFC4699838.1"/>
    <property type="molecule type" value="Genomic_DNA"/>
</dbReference>
<accession>A0ABV9LV53</accession>
<sequence length="95" mass="10830">MAIARAQAAALQAMGIDIYYAYQEESERPALAQKPWFESLIELLGITEHDCQFSDSLPISFDPINKKLVLPFTIENEDAVLKREIWQHIQADVPQ</sequence>
<evidence type="ECO:0000313" key="2">
    <source>
        <dbReference type="Proteomes" id="UP001595897"/>
    </source>
</evidence>
<dbReference type="Proteomes" id="UP001595897">
    <property type="component" value="Unassembled WGS sequence"/>
</dbReference>